<gene>
    <name evidence="1" type="ORF">MM171B00502_0002</name>
</gene>
<evidence type="ECO:0000313" key="1">
    <source>
        <dbReference type="EMBL" id="QJB04009.1"/>
    </source>
</evidence>
<protein>
    <submittedName>
        <fullName evidence="1">Uncharacterized protein</fullName>
    </submittedName>
</protein>
<reference evidence="1" key="1">
    <citation type="submission" date="2020-03" db="EMBL/GenBank/DDBJ databases">
        <title>The deep terrestrial virosphere.</title>
        <authorList>
            <person name="Holmfeldt K."/>
            <person name="Nilsson E."/>
            <person name="Simone D."/>
            <person name="Lopez-Fernandez M."/>
            <person name="Wu X."/>
            <person name="de Brujin I."/>
            <person name="Lundin D."/>
            <person name="Andersson A."/>
            <person name="Bertilsson S."/>
            <person name="Dopson M."/>
        </authorList>
    </citation>
    <scope>NUCLEOTIDE SEQUENCE</scope>
    <source>
        <strain evidence="1">MM171B00502</strain>
    </source>
</reference>
<name>A0A6M3MFD7_9ZZZZ</name>
<accession>A0A6M3MFD7</accession>
<sequence length="96" mass="11148">MEEGNSIRDTLKDRFRVLLAMKMGHDEAYEMSCDLADAAFDVLGMSPEMQDKPEEPLDKIKCFVDHLMAELSNEEIVRIMRNCNLEDEDIETFMNK</sequence>
<dbReference type="AlphaFoldDB" id="A0A6M3MFD7"/>
<dbReference type="EMBL" id="MT143869">
    <property type="protein sequence ID" value="QJB04009.1"/>
    <property type="molecule type" value="Genomic_DNA"/>
</dbReference>
<organism evidence="1">
    <name type="scientific">viral metagenome</name>
    <dbReference type="NCBI Taxonomy" id="1070528"/>
    <lineage>
        <taxon>unclassified sequences</taxon>
        <taxon>metagenomes</taxon>
        <taxon>organismal metagenomes</taxon>
    </lineage>
</organism>
<proteinExistence type="predicted"/>